<name>A0A2T4GVX7_FUSCU</name>
<reference evidence="1 2" key="1">
    <citation type="submission" date="2018-02" db="EMBL/GenBank/DDBJ databases">
        <title>Fusarium culmorum secondary metabolites in fungal-bacterial-plant interactions.</title>
        <authorList>
            <person name="Schmidt R."/>
        </authorList>
    </citation>
    <scope>NUCLEOTIDE SEQUENCE [LARGE SCALE GENOMIC DNA]</scope>
    <source>
        <strain evidence="1 2">PV</strain>
    </source>
</reference>
<dbReference type="Proteomes" id="UP000241587">
    <property type="component" value="Unassembled WGS sequence"/>
</dbReference>
<evidence type="ECO:0000313" key="2">
    <source>
        <dbReference type="Proteomes" id="UP000241587"/>
    </source>
</evidence>
<dbReference type="OrthoDB" id="3562088at2759"/>
<accession>A0A2T4GVX7</accession>
<organism evidence="1 2">
    <name type="scientific">Fusarium culmorum</name>
    <dbReference type="NCBI Taxonomy" id="5516"/>
    <lineage>
        <taxon>Eukaryota</taxon>
        <taxon>Fungi</taxon>
        <taxon>Dikarya</taxon>
        <taxon>Ascomycota</taxon>
        <taxon>Pezizomycotina</taxon>
        <taxon>Sordariomycetes</taxon>
        <taxon>Hypocreomycetidae</taxon>
        <taxon>Hypocreales</taxon>
        <taxon>Nectriaceae</taxon>
        <taxon>Fusarium</taxon>
    </lineage>
</organism>
<dbReference type="AlphaFoldDB" id="A0A2T4GVX7"/>
<dbReference type="OMA" id="ITPKFAP"/>
<gene>
    <name evidence="1" type="ORF">FCULG_00005526</name>
</gene>
<protein>
    <submittedName>
        <fullName evidence="1">Uncharacterized protein</fullName>
    </submittedName>
</protein>
<evidence type="ECO:0000313" key="1">
    <source>
        <dbReference type="EMBL" id="PTD07700.1"/>
    </source>
</evidence>
<comment type="caution">
    <text evidence="1">The sequence shown here is derived from an EMBL/GenBank/DDBJ whole genome shotgun (WGS) entry which is preliminary data.</text>
</comment>
<proteinExistence type="predicted"/>
<keyword evidence="2" id="KW-1185">Reference proteome</keyword>
<dbReference type="EMBL" id="PVEM01000006">
    <property type="protein sequence ID" value="PTD07700.1"/>
    <property type="molecule type" value="Genomic_DNA"/>
</dbReference>
<sequence length="361" mass="39151">MRVTNILISGAYGLGVLAQVPNHLNQRAACNRDNLFRCFIDQRYSSQASDFCADLTPFTATVATSIATMVRTTTLETIVTAIAAQVTEVHTTTVFTETVPSSTAVVTADTAGAVKRQVAANPPKCMTNGVTYPASRITSACSCIDVPASTLSVTHIVSTETVTEINTIVTTPLATVTSWETIPIVTTTGISTVTVLPPGMNRLVNGDFETGDITGWEVSPDSWKAEIYNMVTPQTWVCVVDGPVESLGSLRQVKPVYLEAGNYEVGLYAPLAPFPMVTTGWEEVVVFKLVNRLRQMTITPKFAPTRQVPKSGRLVVPLQARFLVPEAMDGYYEVALAYLRRPPQVPRKANSGVDELYLKRV</sequence>